<evidence type="ECO:0000256" key="9">
    <source>
        <dbReference type="ARBA" id="ARBA00057626"/>
    </source>
</evidence>
<keyword evidence="7 12" id="KW-0472">Membrane</keyword>
<evidence type="ECO:0000256" key="4">
    <source>
        <dbReference type="ARBA" id="ARBA00022801"/>
    </source>
</evidence>
<dbReference type="SUPFAM" id="SSF52540">
    <property type="entry name" value="P-loop containing nucleoside triphosphate hydrolases"/>
    <property type="match status" value="1"/>
</dbReference>
<dbReference type="SUPFAM" id="SSF54980">
    <property type="entry name" value="EF-G C-terminal domain-like"/>
    <property type="match status" value="2"/>
</dbReference>
<feature type="binding site" evidence="12">
    <location>
        <begin position="16"/>
        <end position="21"/>
    </location>
    <ligand>
        <name>GTP</name>
        <dbReference type="ChEBI" id="CHEBI:37565"/>
    </ligand>
</feature>
<evidence type="ECO:0000256" key="10">
    <source>
        <dbReference type="ARBA" id="ARBA00061052"/>
    </source>
</evidence>
<feature type="binding site" evidence="12">
    <location>
        <begin position="132"/>
        <end position="135"/>
    </location>
    <ligand>
        <name>GTP</name>
        <dbReference type="ChEBI" id="CHEBI:37565"/>
    </ligand>
</feature>
<dbReference type="GO" id="GO:0005525">
    <property type="term" value="F:GTP binding"/>
    <property type="evidence" value="ECO:0007669"/>
    <property type="project" value="UniProtKB-UniRule"/>
</dbReference>
<evidence type="ECO:0000313" key="15">
    <source>
        <dbReference type="Proteomes" id="UP000030652"/>
    </source>
</evidence>
<dbReference type="FunFam" id="3.30.70.2570:FF:000001">
    <property type="entry name" value="Translation factor GUF1, mitochondrial"/>
    <property type="match status" value="1"/>
</dbReference>
<dbReference type="EMBL" id="JRYO01000053">
    <property type="protein sequence ID" value="KHE93515.1"/>
    <property type="molecule type" value="Genomic_DNA"/>
</dbReference>
<dbReference type="InterPro" id="IPR038363">
    <property type="entry name" value="LepA_C_sf"/>
</dbReference>
<keyword evidence="3 12" id="KW-0547">Nucleotide-binding</keyword>
<comment type="subcellular location">
    <subcellularLocation>
        <location evidence="12">Cell membrane</location>
        <topology evidence="12">Peripheral membrane protein</topology>
        <orientation evidence="12">Cytoplasmic side</orientation>
    </subcellularLocation>
</comment>
<dbReference type="InterPro" id="IPR000795">
    <property type="entry name" value="T_Tr_GTP-bd_dom"/>
</dbReference>
<dbReference type="AlphaFoldDB" id="A0A0B0ES63"/>
<evidence type="ECO:0000256" key="6">
    <source>
        <dbReference type="ARBA" id="ARBA00023134"/>
    </source>
</evidence>
<evidence type="ECO:0000256" key="3">
    <source>
        <dbReference type="ARBA" id="ARBA00022741"/>
    </source>
</evidence>
<dbReference type="FunFam" id="3.40.50.300:FF:000078">
    <property type="entry name" value="Elongation factor 4"/>
    <property type="match status" value="1"/>
</dbReference>
<proteinExistence type="inferred from homology"/>
<dbReference type="GO" id="GO:0003924">
    <property type="term" value="F:GTPase activity"/>
    <property type="evidence" value="ECO:0007669"/>
    <property type="project" value="UniProtKB-UniRule"/>
</dbReference>
<dbReference type="FunFam" id="3.30.70.870:FF:000004">
    <property type="entry name" value="Translation factor GUF1, mitochondrial"/>
    <property type="match status" value="1"/>
</dbReference>
<dbReference type="NCBIfam" id="TIGR00231">
    <property type="entry name" value="small_GTP"/>
    <property type="match status" value="1"/>
</dbReference>
<evidence type="ECO:0000256" key="7">
    <source>
        <dbReference type="ARBA" id="ARBA00023136"/>
    </source>
</evidence>
<dbReference type="Proteomes" id="UP000030652">
    <property type="component" value="Unassembled WGS sequence"/>
</dbReference>
<gene>
    <name evidence="12" type="primary">lepA</name>
    <name evidence="14" type="ORF">SCABRO_00734</name>
</gene>
<dbReference type="CDD" id="cd16260">
    <property type="entry name" value="EF4_III"/>
    <property type="match status" value="1"/>
</dbReference>
<dbReference type="Pfam" id="PF06421">
    <property type="entry name" value="LepA_C"/>
    <property type="match status" value="1"/>
</dbReference>
<dbReference type="HAMAP" id="MF_00071">
    <property type="entry name" value="LepA"/>
    <property type="match status" value="1"/>
</dbReference>
<dbReference type="InterPro" id="IPR027417">
    <property type="entry name" value="P-loop_NTPase"/>
</dbReference>
<dbReference type="Gene3D" id="3.30.70.2570">
    <property type="entry name" value="Elongation factor 4, C-terminal domain"/>
    <property type="match status" value="1"/>
</dbReference>
<evidence type="ECO:0000313" key="14">
    <source>
        <dbReference type="EMBL" id="KHE93515.1"/>
    </source>
</evidence>
<dbReference type="GO" id="GO:0045727">
    <property type="term" value="P:positive regulation of translation"/>
    <property type="evidence" value="ECO:0007669"/>
    <property type="project" value="UniProtKB-UniRule"/>
</dbReference>
<comment type="similarity">
    <text evidence="1 12">Belongs to the TRAFAC class translation factor GTPase superfamily. Classic translation factor GTPase family. LepA subfamily.</text>
</comment>
<dbReference type="InterPro" id="IPR006297">
    <property type="entry name" value="EF-4"/>
</dbReference>
<dbReference type="eggNOG" id="COG0481">
    <property type="taxonomic scope" value="Bacteria"/>
</dbReference>
<dbReference type="PANTHER" id="PTHR43512">
    <property type="entry name" value="TRANSLATION FACTOR GUF1-RELATED"/>
    <property type="match status" value="1"/>
</dbReference>
<dbReference type="PATRIC" id="fig|237368.3.peg.789"/>
<dbReference type="PROSITE" id="PS00301">
    <property type="entry name" value="G_TR_1"/>
    <property type="match status" value="1"/>
</dbReference>
<keyword evidence="4 12" id="KW-0378">Hydrolase</keyword>
<dbReference type="FunFam" id="3.30.70.240:FF:000007">
    <property type="entry name" value="Translation factor GUF1, mitochondrial"/>
    <property type="match status" value="1"/>
</dbReference>
<protein>
    <recommendedName>
        <fullName evidence="11 12">Elongation factor 4</fullName>
        <shortName evidence="12">EF-4</shortName>
        <ecNumber evidence="11 12">3.6.5.n1</ecNumber>
    </recommendedName>
    <alternativeName>
        <fullName evidence="12">Ribosomal back-translocase LepA</fullName>
    </alternativeName>
</protein>
<keyword evidence="6 12" id="KW-0342">GTP-binding</keyword>
<dbReference type="PRINTS" id="PR00315">
    <property type="entry name" value="ELONGATNFCT"/>
</dbReference>
<dbReference type="InterPro" id="IPR031157">
    <property type="entry name" value="G_TR_CS"/>
</dbReference>
<dbReference type="InterPro" id="IPR035647">
    <property type="entry name" value="EFG_III/V"/>
</dbReference>
<comment type="function">
    <text evidence="9 12">Required for accurate and efficient protein synthesis under certain stress conditions. May act as a fidelity factor of the translation reaction, by catalyzing a one-codon backward translocation of tRNAs on improperly translocated ribosomes. Back-translocation proceeds from a post-translocation (POST) complex to a pre-translocation (PRE) complex, thus giving elongation factor G a second chance to translocate the tRNAs correctly. Binds to ribosomes in a GTP-dependent manner.</text>
</comment>
<dbReference type="InterPro" id="IPR004161">
    <property type="entry name" value="EFTu-like_2"/>
</dbReference>
<dbReference type="FunFam" id="2.40.30.10:FF:000015">
    <property type="entry name" value="Translation factor GUF1, mitochondrial"/>
    <property type="match status" value="1"/>
</dbReference>
<evidence type="ECO:0000256" key="2">
    <source>
        <dbReference type="ARBA" id="ARBA00022475"/>
    </source>
</evidence>
<dbReference type="InterPro" id="IPR013842">
    <property type="entry name" value="LepA_CTD"/>
</dbReference>
<comment type="catalytic activity">
    <reaction evidence="8 12">
        <text>GTP + H2O = GDP + phosphate + H(+)</text>
        <dbReference type="Rhea" id="RHEA:19669"/>
        <dbReference type="ChEBI" id="CHEBI:15377"/>
        <dbReference type="ChEBI" id="CHEBI:15378"/>
        <dbReference type="ChEBI" id="CHEBI:37565"/>
        <dbReference type="ChEBI" id="CHEBI:43474"/>
        <dbReference type="ChEBI" id="CHEBI:58189"/>
        <dbReference type="EC" id="3.6.5.n1"/>
    </reaction>
</comment>
<evidence type="ECO:0000256" key="1">
    <source>
        <dbReference type="ARBA" id="ARBA00005454"/>
    </source>
</evidence>
<comment type="similarity">
    <text evidence="10">Belongs to the GTP-binding elongation factor family. LepA subfamily.</text>
</comment>
<dbReference type="PANTHER" id="PTHR43512:SF4">
    <property type="entry name" value="TRANSLATION FACTOR GUF1 HOMOLOG, CHLOROPLASTIC"/>
    <property type="match status" value="1"/>
</dbReference>
<organism evidence="14 15">
    <name type="scientific">Candidatus Scalindua brodae</name>
    <dbReference type="NCBI Taxonomy" id="237368"/>
    <lineage>
        <taxon>Bacteria</taxon>
        <taxon>Pseudomonadati</taxon>
        <taxon>Planctomycetota</taxon>
        <taxon>Candidatus Brocadiia</taxon>
        <taxon>Candidatus Brocadiales</taxon>
        <taxon>Candidatus Scalinduaceae</taxon>
        <taxon>Candidatus Scalindua</taxon>
    </lineage>
</organism>
<feature type="domain" description="Tr-type G" evidence="13">
    <location>
        <begin position="4"/>
        <end position="185"/>
    </location>
</feature>
<dbReference type="Pfam" id="PF00679">
    <property type="entry name" value="EFG_C"/>
    <property type="match status" value="1"/>
</dbReference>
<dbReference type="GO" id="GO:0043022">
    <property type="term" value="F:ribosome binding"/>
    <property type="evidence" value="ECO:0007669"/>
    <property type="project" value="UniProtKB-UniRule"/>
</dbReference>
<dbReference type="Pfam" id="PF03144">
    <property type="entry name" value="GTP_EFTU_D2"/>
    <property type="match status" value="1"/>
</dbReference>
<dbReference type="InterPro" id="IPR000640">
    <property type="entry name" value="EFG_V-like"/>
</dbReference>
<reference evidence="14 15" key="1">
    <citation type="submission" date="2014-10" db="EMBL/GenBank/DDBJ databases">
        <title>Draft genome of anammox bacterium scalindua brodae, obtained using differential coverage binning of sequence data from two enrichment reactors.</title>
        <authorList>
            <person name="Speth D.R."/>
            <person name="Russ L."/>
            <person name="Kartal B."/>
            <person name="Op den Camp H.J."/>
            <person name="Dutilh B.E."/>
            <person name="Jetten M.S."/>
        </authorList>
    </citation>
    <scope>NUCLEOTIDE SEQUENCE [LARGE SCALE GENOMIC DNA]</scope>
    <source>
        <strain evidence="14">RU1</strain>
    </source>
</reference>
<comment type="caution">
    <text evidence="14">The sequence shown here is derived from an EMBL/GenBank/DDBJ whole genome shotgun (WGS) entry which is preliminary data.</text>
</comment>
<dbReference type="GO" id="GO:0005886">
    <property type="term" value="C:plasma membrane"/>
    <property type="evidence" value="ECO:0007669"/>
    <property type="project" value="UniProtKB-SubCell"/>
</dbReference>
<evidence type="ECO:0000256" key="12">
    <source>
        <dbReference type="HAMAP-Rule" id="MF_00071"/>
    </source>
</evidence>
<keyword evidence="2 12" id="KW-1003">Cell membrane</keyword>
<dbReference type="CDD" id="cd03699">
    <property type="entry name" value="EF4_II"/>
    <property type="match status" value="1"/>
</dbReference>
<dbReference type="EC" id="3.6.5.n1" evidence="11 12"/>
<sequence length="600" mass="66964">MKINHIRNFCIIAHIDHGKSTLADCLLKTAKAINPRKFRNQLLDNMDLERERGITIKASAVSLDYKKDGETYSLNLIDTPGHVDFSYEVSRSLSACEGVLLLVDAAQGIEAQTITNMYMAMEKNLEIIPVLSKIDIKSARPEEVGDEIVSILGETDEEIIAVSAKTGLGIEGVFDAIIARIPQPEGDSSLPLRALIFDSVYDDYRGVIVYFRIFDGSIKVGDNILMMKTNRSFLITELGVFRPEMTSVDELSAGSVGYCVASIKSIHDVHVGDTITLKDKKTTEALPGYRKPLPMVFCGLYPTANTDFMPLRAAIERLWLNDSSFTFEPETSQALGFGFRCGFLGLLHMEIVQERLERESNVGLVQTAPTVTYEILTHDGKIVHIDNPEKLPPVGSIKEFREPVVEAKIILPSEFIGAIMQLVDEKRATYKSTEYMGEKRAVLTYIMPLGEIIFDFYDKLKSLTRGFGTLDYDLIGYVPEDLVKLDILVAGQKVDALSCIVHRKKADYKGRNLVKNLKKDISRHMFEISIQAAIGSRVIARETIRAMSKNVTAKCYGGDVTRKRKLLEKQKEGKKRMKNVGNVEIPQSAFLSVLSIDDKS</sequence>
<dbReference type="Gene3D" id="2.40.30.10">
    <property type="entry name" value="Translation factors"/>
    <property type="match status" value="1"/>
</dbReference>
<name>A0A0B0ES63_9BACT</name>
<dbReference type="Gene3D" id="3.40.50.300">
    <property type="entry name" value="P-loop containing nucleotide triphosphate hydrolases"/>
    <property type="match status" value="1"/>
</dbReference>
<dbReference type="NCBIfam" id="TIGR01393">
    <property type="entry name" value="lepA"/>
    <property type="match status" value="1"/>
</dbReference>
<dbReference type="Gene3D" id="3.30.70.870">
    <property type="entry name" value="Elongation Factor G (Translational Gtpase), domain 3"/>
    <property type="match status" value="1"/>
</dbReference>
<dbReference type="PROSITE" id="PS51722">
    <property type="entry name" value="G_TR_2"/>
    <property type="match status" value="1"/>
</dbReference>
<evidence type="ECO:0000256" key="11">
    <source>
        <dbReference type="ARBA" id="ARBA00066744"/>
    </source>
</evidence>
<dbReference type="CDD" id="cd01890">
    <property type="entry name" value="LepA"/>
    <property type="match status" value="1"/>
</dbReference>
<dbReference type="Pfam" id="PF00009">
    <property type="entry name" value="GTP_EFTU"/>
    <property type="match status" value="1"/>
</dbReference>
<evidence type="ECO:0000256" key="5">
    <source>
        <dbReference type="ARBA" id="ARBA00022917"/>
    </source>
</evidence>
<accession>A0A0B0ES63</accession>
<dbReference type="Gene3D" id="3.30.70.240">
    <property type="match status" value="1"/>
</dbReference>
<dbReference type="InterPro" id="IPR035654">
    <property type="entry name" value="LepA_IV"/>
</dbReference>
<dbReference type="GO" id="GO:0003746">
    <property type="term" value="F:translation elongation factor activity"/>
    <property type="evidence" value="ECO:0007669"/>
    <property type="project" value="UniProtKB-UniRule"/>
</dbReference>
<dbReference type="CDD" id="cd03709">
    <property type="entry name" value="lepA_C"/>
    <property type="match status" value="1"/>
</dbReference>
<evidence type="ECO:0000256" key="8">
    <source>
        <dbReference type="ARBA" id="ARBA00050293"/>
    </source>
</evidence>
<keyword evidence="5 12" id="KW-0648">Protein biosynthesis</keyword>
<evidence type="ECO:0000259" key="13">
    <source>
        <dbReference type="PROSITE" id="PS51722"/>
    </source>
</evidence>
<dbReference type="InterPro" id="IPR005225">
    <property type="entry name" value="Small_GTP-bd"/>
</dbReference>